<proteinExistence type="predicted"/>
<dbReference type="GO" id="GO:0008168">
    <property type="term" value="F:methyltransferase activity"/>
    <property type="evidence" value="ECO:0007669"/>
    <property type="project" value="UniProtKB-KW"/>
</dbReference>
<evidence type="ECO:0000313" key="3">
    <source>
        <dbReference type="EMBL" id="RBO94433.1"/>
    </source>
</evidence>
<dbReference type="InterPro" id="IPR022446">
    <property type="entry name" value="MeTrfrase_put"/>
</dbReference>
<dbReference type="Proteomes" id="UP000252586">
    <property type="component" value="Unassembled WGS sequence"/>
</dbReference>
<comment type="caution">
    <text evidence="3">The sequence shown here is derived from an EMBL/GenBank/DDBJ whole genome shotgun (WGS) entry which is preliminary data.</text>
</comment>
<evidence type="ECO:0000313" key="4">
    <source>
        <dbReference type="Proteomes" id="UP000252586"/>
    </source>
</evidence>
<evidence type="ECO:0000256" key="1">
    <source>
        <dbReference type="SAM" id="MobiDB-lite"/>
    </source>
</evidence>
<dbReference type="STRING" id="1210090.GCA_001613185_04504"/>
<evidence type="ECO:0000259" key="2">
    <source>
        <dbReference type="Pfam" id="PF05175"/>
    </source>
</evidence>
<reference evidence="3 4" key="1">
    <citation type="submission" date="2018-06" db="EMBL/GenBank/DDBJ databases">
        <title>Genomic Encyclopedia of Type Strains, Phase IV (KMG-IV): sequencing the most valuable type-strain genomes for metagenomic binning, comparative biology and taxonomic classification.</title>
        <authorList>
            <person name="Goeker M."/>
        </authorList>
    </citation>
    <scope>NUCLEOTIDE SEQUENCE [LARGE SCALE GENOMIC DNA]</scope>
    <source>
        <strain evidence="3 4">DSM 44599</strain>
    </source>
</reference>
<name>A0A366DWH7_9NOCA</name>
<feature type="domain" description="Methyltransferase small" evidence="2">
    <location>
        <begin position="154"/>
        <end position="234"/>
    </location>
</feature>
<dbReference type="Gene3D" id="3.40.50.150">
    <property type="entry name" value="Vaccinia Virus protein VP39"/>
    <property type="match status" value="1"/>
</dbReference>
<dbReference type="PANTHER" id="PTHR18895">
    <property type="entry name" value="HEMK METHYLTRANSFERASE"/>
    <property type="match status" value="1"/>
</dbReference>
<dbReference type="InterPro" id="IPR029063">
    <property type="entry name" value="SAM-dependent_MTases_sf"/>
</dbReference>
<keyword evidence="3" id="KW-0489">Methyltransferase</keyword>
<dbReference type="NCBIfam" id="TIGR03704">
    <property type="entry name" value="PrmC_rel_meth"/>
    <property type="match status" value="1"/>
</dbReference>
<dbReference type="AlphaFoldDB" id="A0A366DWH7"/>
<keyword evidence="3" id="KW-0808">Transferase</keyword>
<accession>A0A366DWH7</accession>
<dbReference type="EMBL" id="QNRE01000002">
    <property type="protein sequence ID" value="RBO94433.1"/>
    <property type="molecule type" value="Genomic_DNA"/>
</dbReference>
<keyword evidence="4" id="KW-1185">Reference proteome</keyword>
<dbReference type="SUPFAM" id="SSF53335">
    <property type="entry name" value="S-adenosyl-L-methionine-dependent methyltransferases"/>
    <property type="match status" value="1"/>
</dbReference>
<sequence length="324" mass="33885">MRHDDHVEVGVSGDVAARLRAAGCVFAEDEARLLTEAAGGSAVELERLVSQRVSGTPLEHLLGWAEFRGVRVAVGPGVFVPRQRSVFLVDEALALVRHSMRALGEDAPSATATRPGTPASHTTATRTPHTTAAPSGTEAFLDGAARSGPQPNRPVIVDLCCGSGALGLALTTALAGQDIPVDLHAADIEPVAVACARRNLAPIGGSVYEGDLFTPLPHHLRGRVDILLANTPYVPTAHIADMPPEARDHEPRSALDGGPDGLDLFRRVAAEAPHWLAPGGHLLVETSTEQAPTATAILTTHGLTPRLAESEEHYATVVIGTCPE</sequence>
<protein>
    <submittedName>
        <fullName evidence="3">Release factor glutamine methyltransferase</fullName>
    </submittedName>
</protein>
<dbReference type="InterPro" id="IPR050320">
    <property type="entry name" value="N5-glutamine_MTase"/>
</dbReference>
<feature type="region of interest" description="Disordered" evidence="1">
    <location>
        <begin position="104"/>
        <end position="147"/>
    </location>
</feature>
<dbReference type="PANTHER" id="PTHR18895:SF74">
    <property type="entry name" value="MTRF1L RELEASE FACTOR GLUTAMINE METHYLTRANSFERASE"/>
    <property type="match status" value="1"/>
</dbReference>
<dbReference type="CDD" id="cd02440">
    <property type="entry name" value="AdoMet_MTases"/>
    <property type="match status" value="1"/>
</dbReference>
<dbReference type="Pfam" id="PF05175">
    <property type="entry name" value="MTS"/>
    <property type="match status" value="1"/>
</dbReference>
<feature type="compositionally biased region" description="Low complexity" evidence="1">
    <location>
        <begin position="117"/>
        <end position="135"/>
    </location>
</feature>
<organism evidence="3 4">
    <name type="scientific">Nocardia puris</name>
    <dbReference type="NCBI Taxonomy" id="208602"/>
    <lineage>
        <taxon>Bacteria</taxon>
        <taxon>Bacillati</taxon>
        <taxon>Actinomycetota</taxon>
        <taxon>Actinomycetes</taxon>
        <taxon>Mycobacteriales</taxon>
        <taxon>Nocardiaceae</taxon>
        <taxon>Nocardia</taxon>
    </lineage>
</organism>
<dbReference type="GO" id="GO:0032259">
    <property type="term" value="P:methylation"/>
    <property type="evidence" value="ECO:0007669"/>
    <property type="project" value="UniProtKB-KW"/>
</dbReference>
<dbReference type="InterPro" id="IPR007848">
    <property type="entry name" value="Small_mtfrase_dom"/>
</dbReference>
<gene>
    <name evidence="3" type="ORF">DFR74_102856</name>
</gene>